<keyword evidence="2" id="KW-1185">Reference proteome</keyword>
<proteinExistence type="predicted"/>
<dbReference type="EMBL" id="CM055760">
    <property type="protein sequence ID" value="KAJ7987119.1"/>
    <property type="molecule type" value="Genomic_DNA"/>
</dbReference>
<sequence>MAYSLLIGLLVPVLVCCQSGGVWTDNEPTILCTSHLSVHEANSLICYFEDDDNETLEDIEQMTLSDGKIYLREKGNNITSSKLVPLQNYKLIISLKRGVSYTKSINLKNIIKPRSPWIVNATYLASPHRVNIYIGHQYKGDYLTSNNQLFQLLIWSVKNTLVPNITEQLFILEGDEYLYGNTEYHVKVRAKPNGLYFDGSWSEWSASIGFRTGPETTPEQMMLYSLTMVVVVLLLGTSAFIFTWRKQIQSFVWPSIPHPKHTLFHMYKPIKGPLVSFNPEVFSDRNIQVVEPEEEDVTARTPDSDALAEVKGQSLLQCSGETMSCSSGSSDGSDATLLRCTSPGDRVDSRAGNSLSSGSTVGILDLKSDTDSVGTDDSDGNVCVVAVSATRKPGNDEAYVTMSSFYQSQ</sequence>
<evidence type="ECO:0000313" key="1">
    <source>
        <dbReference type="EMBL" id="KAJ7987119.1"/>
    </source>
</evidence>
<dbReference type="Proteomes" id="UP001157502">
    <property type="component" value="Chromosome 33"/>
</dbReference>
<evidence type="ECO:0000313" key="2">
    <source>
        <dbReference type="Proteomes" id="UP001157502"/>
    </source>
</evidence>
<reference evidence="1" key="1">
    <citation type="submission" date="2021-05" db="EMBL/GenBank/DDBJ databases">
        <authorList>
            <person name="Pan Q."/>
            <person name="Jouanno E."/>
            <person name="Zahm M."/>
            <person name="Klopp C."/>
            <person name="Cabau C."/>
            <person name="Louis A."/>
            <person name="Berthelot C."/>
            <person name="Parey E."/>
            <person name="Roest Crollius H."/>
            <person name="Montfort J."/>
            <person name="Robinson-Rechavi M."/>
            <person name="Bouchez O."/>
            <person name="Lampietro C."/>
            <person name="Lopez Roques C."/>
            <person name="Donnadieu C."/>
            <person name="Postlethwait J."/>
            <person name="Bobe J."/>
            <person name="Dillon D."/>
            <person name="Chandos A."/>
            <person name="von Hippel F."/>
            <person name="Guiguen Y."/>
        </authorList>
    </citation>
    <scope>NUCLEOTIDE SEQUENCE</scope>
    <source>
        <strain evidence="1">YG-Jan2019</strain>
    </source>
</reference>
<protein>
    <submittedName>
        <fullName evidence="1">Uncharacterized protein</fullName>
    </submittedName>
</protein>
<comment type="caution">
    <text evidence="1">The sequence shown here is derived from an EMBL/GenBank/DDBJ whole genome shotgun (WGS) entry which is preliminary data.</text>
</comment>
<accession>A0ACC2F6Y7</accession>
<name>A0ACC2F6Y7_DALPE</name>
<gene>
    <name evidence="1" type="ORF">DPEC_G00335450</name>
</gene>
<organism evidence="1 2">
    <name type="scientific">Dallia pectoralis</name>
    <name type="common">Alaska blackfish</name>
    <dbReference type="NCBI Taxonomy" id="75939"/>
    <lineage>
        <taxon>Eukaryota</taxon>
        <taxon>Metazoa</taxon>
        <taxon>Chordata</taxon>
        <taxon>Craniata</taxon>
        <taxon>Vertebrata</taxon>
        <taxon>Euteleostomi</taxon>
        <taxon>Actinopterygii</taxon>
        <taxon>Neopterygii</taxon>
        <taxon>Teleostei</taxon>
        <taxon>Protacanthopterygii</taxon>
        <taxon>Esociformes</taxon>
        <taxon>Umbridae</taxon>
        <taxon>Dallia</taxon>
    </lineage>
</organism>